<keyword evidence="4" id="KW-0732">Signal</keyword>
<gene>
    <name evidence="7" type="ORF">ENS31_02160</name>
</gene>
<keyword evidence="6" id="KW-0720">Serine protease</keyword>
<evidence type="ECO:0000256" key="5">
    <source>
        <dbReference type="ARBA" id="ARBA00022801"/>
    </source>
</evidence>
<dbReference type="InterPro" id="IPR043504">
    <property type="entry name" value="Peptidase_S1_PA_chymotrypsin"/>
</dbReference>
<sequence>MKIRIILFQVILFFVAIASAQNFYGFNPDTVKAQKFDMGKMWTFENPPIKYFQEEYGFTPSEQWLEKMQKSALKFGGGCSASFISEDGLIMTNHHCVRGILPSVQSDDENILKDGFYAKELKDERKVPNLKAEQLLFIKDITNEIHNAMSEGKTDSEKIELREKKIDEIKAKYSKDYPDLIFKVISLYNGGKYSLYGYKVYDDIRLVFVPELFVAKLGGDYDNFTYPRYGLDCAFLRAYENDKPVKTDYYFKWNLDGIVEDQPVFVVGNPGSTDRINTMAQIEFERDVRYPMMVKMLKDLYKIFEELVNESNAEDFKLIARLYSIGNGLKVYEGTYKGLLDPYLVARKKDFERQFKFAVMNNPELNKKYGHIWDELVVSRNEAKKSANKIFAYNISGFYSPQYLVIASKLVGLINDLNDGKITKEKYNEEVAKIYPSDLNHQLQKKLLLLQLKVWKDNLPSDSELLKQLIGNNSIEKAAEKILSESWFTTKEKFDELIKKNSIEILNSSDPFIYFITNTTNELNKLLEENKARNQKEEILNQMLGEALYAVYGDAIPPDATGTLRLADGIVKGYDYNGTCAPIKTTFYGALDRYYSFDKKFPFNLPSYWEKLPDEFDLSTPLNFVSTNDIIGGNSGSAVLNINAEVVGLAFDGNIESLPNTFIYTTEANRTVSVSALGMIEAIRDLYKAEALSNEIISGKRK</sequence>
<dbReference type="EMBL" id="DSUJ01000008">
    <property type="protein sequence ID" value="HFI90316.1"/>
    <property type="molecule type" value="Genomic_DNA"/>
</dbReference>
<dbReference type="GO" id="GO:0070009">
    <property type="term" value="F:serine-type aminopeptidase activity"/>
    <property type="evidence" value="ECO:0007669"/>
    <property type="project" value="UniProtKB-UniRule"/>
</dbReference>
<dbReference type="InterPro" id="IPR019500">
    <property type="entry name" value="Pep_S46"/>
</dbReference>
<keyword evidence="3 6" id="KW-0645">Protease</keyword>
<dbReference type="AlphaFoldDB" id="A0A7V3E630"/>
<name>A0A7V3E630_9BACT</name>
<dbReference type="InterPro" id="IPR009003">
    <property type="entry name" value="Peptidase_S1_PA"/>
</dbReference>
<evidence type="ECO:0000313" key="7">
    <source>
        <dbReference type="EMBL" id="HFI90316.1"/>
    </source>
</evidence>
<comment type="caution">
    <text evidence="7">The sequence shown here is derived from an EMBL/GenBank/DDBJ whole genome shotgun (WGS) entry which is preliminary data.</text>
</comment>
<dbReference type="Gene3D" id="2.40.10.10">
    <property type="entry name" value="Trypsin-like serine proteases"/>
    <property type="match status" value="1"/>
</dbReference>
<keyword evidence="5 6" id="KW-0378">Hydrolase</keyword>
<proteinExistence type="inferred from homology"/>
<evidence type="ECO:0000256" key="2">
    <source>
        <dbReference type="ARBA" id="ARBA00022438"/>
    </source>
</evidence>
<dbReference type="SUPFAM" id="SSF50494">
    <property type="entry name" value="Trypsin-like serine proteases"/>
    <property type="match status" value="1"/>
</dbReference>
<evidence type="ECO:0000256" key="4">
    <source>
        <dbReference type="ARBA" id="ARBA00022729"/>
    </source>
</evidence>
<evidence type="ECO:0000256" key="6">
    <source>
        <dbReference type="RuleBase" id="RU366067"/>
    </source>
</evidence>
<comment type="similarity">
    <text evidence="1 6">Belongs to the peptidase S46 family.</text>
</comment>
<accession>A0A7V3E630</accession>
<dbReference type="GO" id="GO:0043171">
    <property type="term" value="P:peptide catabolic process"/>
    <property type="evidence" value="ECO:0007669"/>
    <property type="project" value="UniProtKB-UniRule"/>
</dbReference>
<dbReference type="EC" id="3.4.14.-" evidence="6"/>
<dbReference type="GO" id="GO:0008239">
    <property type="term" value="F:dipeptidyl-peptidase activity"/>
    <property type="evidence" value="ECO:0007669"/>
    <property type="project" value="UniProtKB-UniRule"/>
</dbReference>
<dbReference type="PANTHER" id="PTHR38469">
    <property type="entry name" value="PERIPLASMIC PEPTIDASE SUBFAMILY S1B"/>
    <property type="match status" value="1"/>
</dbReference>
<evidence type="ECO:0000256" key="1">
    <source>
        <dbReference type="ARBA" id="ARBA00010491"/>
    </source>
</evidence>
<evidence type="ECO:0000256" key="3">
    <source>
        <dbReference type="ARBA" id="ARBA00022670"/>
    </source>
</evidence>
<comment type="function">
    <text evidence="6">Catalyzes the removal of dipeptides from the N-terminus of oligopeptides.</text>
</comment>
<keyword evidence="2 6" id="KW-0031">Aminopeptidase</keyword>
<dbReference type="GO" id="GO:0006508">
    <property type="term" value="P:proteolysis"/>
    <property type="evidence" value="ECO:0007669"/>
    <property type="project" value="UniProtKB-KW"/>
</dbReference>
<reference evidence="7" key="1">
    <citation type="journal article" date="2020" name="mSystems">
        <title>Genome- and Community-Level Interaction Insights into Carbon Utilization and Element Cycling Functions of Hydrothermarchaeota in Hydrothermal Sediment.</title>
        <authorList>
            <person name="Zhou Z."/>
            <person name="Liu Y."/>
            <person name="Xu W."/>
            <person name="Pan J."/>
            <person name="Luo Z.H."/>
            <person name="Li M."/>
        </authorList>
    </citation>
    <scope>NUCLEOTIDE SEQUENCE [LARGE SCALE GENOMIC DNA]</scope>
    <source>
        <strain evidence="7">SpSt-479</strain>
    </source>
</reference>
<dbReference type="Pfam" id="PF10459">
    <property type="entry name" value="Peptidase_S46"/>
    <property type="match status" value="1"/>
</dbReference>
<organism evidence="7">
    <name type="scientific">Ignavibacterium album</name>
    <dbReference type="NCBI Taxonomy" id="591197"/>
    <lineage>
        <taxon>Bacteria</taxon>
        <taxon>Pseudomonadati</taxon>
        <taxon>Ignavibacteriota</taxon>
        <taxon>Ignavibacteria</taxon>
        <taxon>Ignavibacteriales</taxon>
        <taxon>Ignavibacteriaceae</taxon>
        <taxon>Ignavibacterium</taxon>
    </lineage>
</organism>
<protein>
    <recommendedName>
        <fullName evidence="6">Dipeptidyl-peptidase</fullName>
        <ecNumber evidence="6">3.4.14.-</ecNumber>
    </recommendedName>
</protein>
<dbReference type="PANTHER" id="PTHR38469:SF1">
    <property type="entry name" value="PERIPLASMIC PEPTIDASE SUBFAMILY S1B"/>
    <property type="match status" value="1"/>
</dbReference>